<evidence type="ECO:0000256" key="1">
    <source>
        <dbReference type="SAM" id="MobiDB-lite"/>
    </source>
</evidence>
<accession>A0A2T0RTL6</accession>
<keyword evidence="3" id="KW-1185">Reference proteome</keyword>
<dbReference type="EMBL" id="PVTD01000003">
    <property type="protein sequence ID" value="PRY24526.1"/>
    <property type="molecule type" value="Genomic_DNA"/>
</dbReference>
<feature type="region of interest" description="Disordered" evidence="1">
    <location>
        <begin position="106"/>
        <end position="129"/>
    </location>
</feature>
<feature type="compositionally biased region" description="Basic and acidic residues" evidence="1">
    <location>
        <begin position="106"/>
        <end position="118"/>
    </location>
</feature>
<evidence type="ECO:0000313" key="2">
    <source>
        <dbReference type="EMBL" id="PRY24526.1"/>
    </source>
</evidence>
<reference evidence="2 3" key="1">
    <citation type="submission" date="2018-03" db="EMBL/GenBank/DDBJ databases">
        <title>Genomic Encyclopedia of Archaeal and Bacterial Type Strains, Phase II (KMG-II): from individual species to whole genera.</title>
        <authorList>
            <person name="Goeker M."/>
        </authorList>
    </citation>
    <scope>NUCLEOTIDE SEQUENCE [LARGE SCALE GENOMIC DNA]</scope>
    <source>
        <strain evidence="2 3">DSM 29328</strain>
    </source>
</reference>
<gene>
    <name evidence="2" type="ORF">CLV78_103394</name>
</gene>
<comment type="caution">
    <text evidence="2">The sequence shown here is derived from an EMBL/GenBank/DDBJ whole genome shotgun (WGS) entry which is preliminary data.</text>
</comment>
<proteinExistence type="predicted"/>
<dbReference type="Proteomes" id="UP000239480">
    <property type="component" value="Unassembled WGS sequence"/>
</dbReference>
<name>A0A2T0RTL6_9RHOB</name>
<evidence type="ECO:0000313" key="3">
    <source>
        <dbReference type="Proteomes" id="UP000239480"/>
    </source>
</evidence>
<protein>
    <recommendedName>
        <fullName evidence="4">DUF2946 family protein</fullName>
    </recommendedName>
</protein>
<evidence type="ECO:0008006" key="4">
    <source>
        <dbReference type="Google" id="ProtNLM"/>
    </source>
</evidence>
<dbReference type="AlphaFoldDB" id="A0A2T0RTL6"/>
<sequence>MLPLPHLRQFRNQPWKWLPRCFLGVLVLSVVLQSIFPVRGLAYEAGELLEICSTSGIVEIRVDADGNEIAGDDVPCFDCRDCPLCMIVTGFSLSGEAGWDTHMVREPQKRGPECDTHTRNPARFWADNRGPPARNKKAIDLAEILFVEPTRVEGRAT</sequence>
<organism evidence="2 3">
    <name type="scientific">Aliiruegeria haliotis</name>
    <dbReference type="NCBI Taxonomy" id="1280846"/>
    <lineage>
        <taxon>Bacteria</taxon>
        <taxon>Pseudomonadati</taxon>
        <taxon>Pseudomonadota</taxon>
        <taxon>Alphaproteobacteria</taxon>
        <taxon>Rhodobacterales</taxon>
        <taxon>Roseobacteraceae</taxon>
        <taxon>Aliiruegeria</taxon>
    </lineage>
</organism>